<evidence type="ECO:0000313" key="1">
    <source>
        <dbReference type="EMBL" id="MBM9432279.1"/>
    </source>
</evidence>
<protein>
    <submittedName>
        <fullName evidence="1">Uncharacterized protein</fullName>
    </submittedName>
</protein>
<accession>A0ABS2TCC0</accession>
<comment type="caution">
    <text evidence="1">The sequence shown here is derived from an EMBL/GenBank/DDBJ whole genome shotgun (WGS) entry which is preliminary data.</text>
</comment>
<reference evidence="2" key="1">
    <citation type="submission" date="2021-02" db="EMBL/GenBank/DDBJ databases">
        <title>Leucobacter sp. CX169.</title>
        <authorList>
            <person name="Cheng Y."/>
        </authorList>
    </citation>
    <scope>NUCLEOTIDE SEQUENCE [LARGE SCALE GENOMIC DNA]</scope>
    <source>
        <strain evidence="2">JY899</strain>
    </source>
</reference>
<evidence type="ECO:0000313" key="2">
    <source>
        <dbReference type="Proteomes" id="UP000705983"/>
    </source>
</evidence>
<sequence length="326" mass="36692">MSNSKRLAELVGQVALAQAEIDEWLVQVLISLLRPLPDSRVQLLVSRNSLDQKCKLIRDLTEDQEYAIDERLGSGQTLREILSRIKTLNDERDRAVHSYYDCVNENQIRQFRSRQPEAKSVSIAELESLTEKLSQCVDALRGFVDHLESRYTRELEVASLWGDVLRGVHEVIVAGHLHERNQLEDLRQAMDTGGPIRLAINRTKRTFLAEGIASGENEFLVEIAPSNWLATVRSPAGEKVQFGDTGWRNVTDMAQEDDPTIRFAAIRRVANEVLCSIEGGELTAATWPTPRDRLAERAFGPSADNGSEFPSWLIQLEGFSPIERTS</sequence>
<dbReference type="RefSeq" id="WP_187995878.1">
    <property type="nucleotide sequence ID" value="NZ_JACEXG010000001.1"/>
</dbReference>
<dbReference type="EMBL" id="JAFFJS010000001">
    <property type="protein sequence ID" value="MBM9432279.1"/>
    <property type="molecule type" value="Genomic_DNA"/>
</dbReference>
<proteinExistence type="predicted"/>
<keyword evidence="2" id="KW-1185">Reference proteome</keyword>
<name>A0ABS2TCC0_9ACTO</name>
<gene>
    <name evidence="1" type="ORF">JVW63_00945</name>
</gene>
<organism evidence="1 2">
    <name type="scientific">Flaviflexus equikiangi</name>
    <dbReference type="NCBI Taxonomy" id="2758573"/>
    <lineage>
        <taxon>Bacteria</taxon>
        <taxon>Bacillati</taxon>
        <taxon>Actinomycetota</taxon>
        <taxon>Actinomycetes</taxon>
        <taxon>Actinomycetales</taxon>
        <taxon>Actinomycetaceae</taxon>
        <taxon>Flaviflexus</taxon>
    </lineage>
</organism>
<dbReference type="Proteomes" id="UP000705983">
    <property type="component" value="Unassembled WGS sequence"/>
</dbReference>